<gene>
    <name evidence="3" type="ORF">HLPR_05360</name>
</gene>
<organism evidence="3 4">
    <name type="scientific">Helicovermis profundi</name>
    <dbReference type="NCBI Taxonomy" id="3065157"/>
    <lineage>
        <taxon>Bacteria</taxon>
        <taxon>Bacillati</taxon>
        <taxon>Bacillota</taxon>
        <taxon>Clostridia</taxon>
        <taxon>Helicovermis</taxon>
    </lineage>
</organism>
<protein>
    <recommendedName>
        <fullName evidence="2">Rubrerythrin rubredoxin-like domain-containing protein</fullName>
    </recommendedName>
</protein>
<name>A0AAU9ET23_9FIRM</name>
<dbReference type="EMBL" id="AP028654">
    <property type="protein sequence ID" value="BEP28205.1"/>
    <property type="molecule type" value="Genomic_DNA"/>
</dbReference>
<feature type="domain" description="Rubrerythrin rubredoxin-like" evidence="2">
    <location>
        <begin position="4"/>
        <end position="31"/>
    </location>
</feature>
<dbReference type="AlphaFoldDB" id="A0AAU9ET23"/>
<evidence type="ECO:0000256" key="1">
    <source>
        <dbReference type="ARBA" id="ARBA00001965"/>
    </source>
</evidence>
<dbReference type="RefSeq" id="WP_338536537.1">
    <property type="nucleotide sequence ID" value="NZ_AP028654.1"/>
</dbReference>
<dbReference type="Pfam" id="PF21349">
    <property type="entry name" value="RUBY_RBDX"/>
    <property type="match status" value="1"/>
</dbReference>
<accession>A0AAU9ET23</accession>
<comment type="cofactor">
    <cofactor evidence="1">
        <name>Fe(3+)</name>
        <dbReference type="ChEBI" id="CHEBI:29034"/>
    </cofactor>
</comment>
<keyword evidence="4" id="KW-1185">Reference proteome</keyword>
<reference evidence="3 4" key="1">
    <citation type="submission" date="2023-08" db="EMBL/GenBank/DDBJ databases">
        <title>Helicovermis profunda gen. nov., sp. nov., a novel mesophilic, fermentative bacterium within the Bacillota from a deep-sea hydrothermal vent chimney.</title>
        <authorList>
            <person name="Miyazaki U."/>
            <person name="Mizutani D."/>
            <person name="Hashimoto Y."/>
            <person name="Tame A."/>
            <person name="Sawayama S."/>
            <person name="Miyazaki J."/>
            <person name="Takai K."/>
            <person name="Nakagawa S."/>
        </authorList>
    </citation>
    <scope>NUCLEOTIDE SEQUENCE [LARGE SCALE GENOMIC DNA]</scope>
    <source>
        <strain evidence="3 4">S502</strain>
    </source>
</reference>
<dbReference type="KEGG" id="hprf:HLPR_05360"/>
<dbReference type="Gene3D" id="2.20.28.10">
    <property type="match status" value="1"/>
</dbReference>
<evidence type="ECO:0000313" key="4">
    <source>
        <dbReference type="Proteomes" id="UP001321786"/>
    </source>
</evidence>
<evidence type="ECO:0000259" key="2">
    <source>
        <dbReference type="Pfam" id="PF21349"/>
    </source>
</evidence>
<dbReference type="Proteomes" id="UP001321786">
    <property type="component" value="Chromosome"/>
</dbReference>
<sequence length="49" mass="5752">MKKYICLVCGHIELREKPEVCPICFAGPHEFVEMCKENEHLYAHFSDIL</sequence>
<dbReference type="SUPFAM" id="SSF57802">
    <property type="entry name" value="Rubredoxin-like"/>
    <property type="match status" value="1"/>
</dbReference>
<evidence type="ECO:0000313" key="3">
    <source>
        <dbReference type="EMBL" id="BEP28205.1"/>
    </source>
</evidence>
<proteinExistence type="predicted"/>
<dbReference type="InterPro" id="IPR048574">
    <property type="entry name" value="RUBY_RBDX"/>
</dbReference>